<proteinExistence type="predicted"/>
<gene>
    <name evidence="9" type="ORF">RM553_17005</name>
</gene>
<dbReference type="EMBL" id="JAVRHQ010000028">
    <property type="protein sequence ID" value="MDT0644542.1"/>
    <property type="molecule type" value="Genomic_DNA"/>
</dbReference>
<name>A0ABU3CDW5_9FLAO</name>
<feature type="transmembrane region" description="Helical" evidence="6">
    <location>
        <begin position="389"/>
        <end position="411"/>
    </location>
</feature>
<comment type="caution">
    <text evidence="9">The sequence shown here is derived from an EMBL/GenBank/DDBJ whole genome shotgun (WGS) entry which is preliminary data.</text>
</comment>
<feature type="domain" description="ABC3 transporter permease C-terminal" evidence="7">
    <location>
        <begin position="687"/>
        <end position="797"/>
    </location>
</feature>
<feature type="transmembrane region" description="Helical" evidence="6">
    <location>
        <begin position="682"/>
        <end position="706"/>
    </location>
</feature>
<protein>
    <submittedName>
        <fullName evidence="9">FtsX-like permease family protein</fullName>
    </submittedName>
</protein>
<feature type="transmembrane region" description="Helical" evidence="6">
    <location>
        <begin position="340"/>
        <end position="363"/>
    </location>
</feature>
<accession>A0ABU3CDW5</accession>
<reference evidence="9 10" key="1">
    <citation type="submission" date="2023-09" db="EMBL/GenBank/DDBJ databases">
        <authorList>
            <person name="Rey-Velasco X."/>
        </authorList>
    </citation>
    <scope>NUCLEOTIDE SEQUENCE [LARGE SCALE GENOMIC DNA]</scope>
    <source>
        <strain evidence="9 10">F363</strain>
    </source>
</reference>
<feature type="transmembrane region" description="Helical" evidence="6">
    <location>
        <begin position="766"/>
        <end position="788"/>
    </location>
</feature>
<evidence type="ECO:0000256" key="5">
    <source>
        <dbReference type="ARBA" id="ARBA00023136"/>
    </source>
</evidence>
<feature type="domain" description="MacB-like periplasmic core" evidence="8">
    <location>
        <begin position="20"/>
        <end position="239"/>
    </location>
</feature>
<keyword evidence="10" id="KW-1185">Reference proteome</keyword>
<dbReference type="Pfam" id="PF12704">
    <property type="entry name" value="MacB_PCD"/>
    <property type="match status" value="1"/>
</dbReference>
<dbReference type="Pfam" id="PF02687">
    <property type="entry name" value="FtsX"/>
    <property type="match status" value="2"/>
</dbReference>
<dbReference type="PANTHER" id="PTHR30572">
    <property type="entry name" value="MEMBRANE COMPONENT OF TRANSPORTER-RELATED"/>
    <property type="match status" value="1"/>
</dbReference>
<feature type="transmembrane region" description="Helical" evidence="6">
    <location>
        <begin position="734"/>
        <end position="754"/>
    </location>
</feature>
<comment type="subcellular location">
    <subcellularLocation>
        <location evidence="1">Cell membrane</location>
        <topology evidence="1">Multi-pass membrane protein</topology>
    </subcellularLocation>
</comment>
<feature type="domain" description="ABC3 transporter permease C-terminal" evidence="7">
    <location>
        <begin position="300"/>
        <end position="414"/>
    </location>
</feature>
<evidence type="ECO:0000256" key="4">
    <source>
        <dbReference type="ARBA" id="ARBA00022989"/>
    </source>
</evidence>
<dbReference type="Proteomes" id="UP001262889">
    <property type="component" value="Unassembled WGS sequence"/>
</dbReference>
<evidence type="ECO:0000259" key="7">
    <source>
        <dbReference type="Pfam" id="PF02687"/>
    </source>
</evidence>
<keyword evidence="2" id="KW-1003">Cell membrane</keyword>
<evidence type="ECO:0000256" key="3">
    <source>
        <dbReference type="ARBA" id="ARBA00022692"/>
    </source>
</evidence>
<dbReference type="InterPro" id="IPR025857">
    <property type="entry name" value="MacB_PCD"/>
</dbReference>
<organism evidence="9 10">
    <name type="scientific">Autumnicola tepida</name>
    <dbReference type="NCBI Taxonomy" id="3075595"/>
    <lineage>
        <taxon>Bacteria</taxon>
        <taxon>Pseudomonadati</taxon>
        <taxon>Bacteroidota</taxon>
        <taxon>Flavobacteriia</taxon>
        <taxon>Flavobacteriales</taxon>
        <taxon>Flavobacteriaceae</taxon>
        <taxon>Autumnicola</taxon>
    </lineage>
</organism>
<keyword evidence="5 6" id="KW-0472">Membrane</keyword>
<evidence type="ECO:0000313" key="10">
    <source>
        <dbReference type="Proteomes" id="UP001262889"/>
    </source>
</evidence>
<evidence type="ECO:0000256" key="6">
    <source>
        <dbReference type="SAM" id="Phobius"/>
    </source>
</evidence>
<keyword evidence="4 6" id="KW-1133">Transmembrane helix</keyword>
<feature type="transmembrane region" description="Helical" evidence="6">
    <location>
        <begin position="432"/>
        <end position="454"/>
    </location>
</feature>
<sequence length="805" mass="89681">MFRNYFKTAWRSLWKEKTFTFLNVFGLSVAFGVAVLLSIYAFFELSFDNFHEKSDNIYQLYHTEYSAQGAQAEISNPIPLAGALQEEVPGIAKISRFNGGGLQAELGEKQVHLQSAFVDPEFFDIFTFPVAKGDQHPVQEKSEVAITKKAAINLFGKDDALGKTLNLFIGEREVPFKITSVMEDLPVNSSLKFDIALNFKSQADRNYADAKDRWDHANHEVYIELANGVSVSQFEKATRDFTNLHFSNDIENAKRDGIQPDENGQYIQQRLFSIRDVHFGSENNGIAEANRTYPYLLLGVAFLILLIASVNFVNMSIARSSQRLREIGMRKTLGAGKGQLFLQFWGESILVFLVAVILGILLAKVLLEPFQTLFNTVASFENVVSLQNISTFILGVALITFIAGGYPALLLSKLGTLKALKGKLDLNGGHRLRNALIVVQFSIAILLISGTLILREQLNFMRTKDLGFNKEQVISFPLNGKKNDARVVGLLRNELQGKPGIESVSAATNILGLGRDHTSSTSVMGFDYKGRGIKTNLLTVDYDFPKTVGLEIIKGRSFDRSRPSDSTAIIINEAMAKQMGDEDILSSSIILDDSVHFPVIGVVKNYNFQDLDKQIEPLTLFLNPGDHMRYAYVKVSRGNLSGSLDQVRIAWNKIEPNVEFLGSFLDENIDRTLRREQNMATMITSGSVIAIILSCVGLFAISLLVVSQRRKEIGIRKVVGASVSKITIMLTSDFLKLVGIAFIIATPIAWYFSGKWLENYPFRIDLSIWVFLLAGIIAILIAVFTISFRTIRAAIQNPVRSLRTE</sequence>
<evidence type="ECO:0000256" key="2">
    <source>
        <dbReference type="ARBA" id="ARBA00022475"/>
    </source>
</evidence>
<dbReference type="PANTHER" id="PTHR30572:SF18">
    <property type="entry name" value="ABC-TYPE MACROLIDE FAMILY EXPORT SYSTEM PERMEASE COMPONENT 2"/>
    <property type="match status" value="1"/>
</dbReference>
<evidence type="ECO:0000313" key="9">
    <source>
        <dbReference type="EMBL" id="MDT0644542.1"/>
    </source>
</evidence>
<feature type="transmembrane region" description="Helical" evidence="6">
    <location>
        <begin position="293"/>
        <end position="319"/>
    </location>
</feature>
<evidence type="ECO:0000256" key="1">
    <source>
        <dbReference type="ARBA" id="ARBA00004651"/>
    </source>
</evidence>
<dbReference type="InterPro" id="IPR003838">
    <property type="entry name" value="ABC3_permease_C"/>
</dbReference>
<feature type="transmembrane region" description="Helical" evidence="6">
    <location>
        <begin position="21"/>
        <end position="43"/>
    </location>
</feature>
<dbReference type="RefSeq" id="WP_311536159.1">
    <property type="nucleotide sequence ID" value="NZ_JAVRHQ010000028.1"/>
</dbReference>
<dbReference type="InterPro" id="IPR050250">
    <property type="entry name" value="Macrolide_Exporter_MacB"/>
</dbReference>
<keyword evidence="3 6" id="KW-0812">Transmembrane</keyword>
<evidence type="ECO:0000259" key="8">
    <source>
        <dbReference type="Pfam" id="PF12704"/>
    </source>
</evidence>